<evidence type="ECO:0000313" key="4">
    <source>
        <dbReference type="WBParaSite" id="maker-uti_cns_0010498-snap-gene-0.7-mRNA-1"/>
    </source>
</evidence>
<feature type="region of interest" description="Disordered" evidence="1">
    <location>
        <begin position="194"/>
        <end position="215"/>
    </location>
</feature>
<proteinExistence type="predicted"/>
<accession>A0A1I8I7V9</accession>
<dbReference type="WBParaSite" id="maker-uti_cns_0004720-snap-gene-0.10-mRNA-1">
    <property type="protein sequence ID" value="maker-uti_cns_0004720-snap-gene-0.10-mRNA-1"/>
    <property type="gene ID" value="maker-uti_cns_0004720-snap-gene-0.10"/>
</dbReference>
<evidence type="ECO:0000313" key="2">
    <source>
        <dbReference type="Proteomes" id="UP000095280"/>
    </source>
</evidence>
<evidence type="ECO:0000256" key="1">
    <source>
        <dbReference type="SAM" id="MobiDB-lite"/>
    </source>
</evidence>
<protein>
    <submittedName>
        <fullName evidence="3 4">ZM domain-containing protein</fullName>
    </submittedName>
</protein>
<feature type="region of interest" description="Disordered" evidence="1">
    <location>
        <begin position="1"/>
        <end position="45"/>
    </location>
</feature>
<dbReference type="WBParaSite" id="maker-uti_cns_0010498-snap-gene-0.7-mRNA-1">
    <property type="protein sequence ID" value="maker-uti_cns_0010498-snap-gene-0.7-mRNA-1"/>
    <property type="gene ID" value="maker-uti_cns_0010498-snap-gene-0.7"/>
</dbReference>
<keyword evidence="2" id="KW-1185">Reference proteome</keyword>
<feature type="compositionally biased region" description="Polar residues" evidence="1">
    <location>
        <begin position="8"/>
        <end position="26"/>
    </location>
</feature>
<reference evidence="3 4" key="1">
    <citation type="submission" date="2016-11" db="UniProtKB">
        <authorList>
            <consortium name="WormBaseParasite"/>
        </authorList>
    </citation>
    <scope>IDENTIFICATION</scope>
</reference>
<organism evidence="2 4">
    <name type="scientific">Macrostomum lignano</name>
    <dbReference type="NCBI Taxonomy" id="282301"/>
    <lineage>
        <taxon>Eukaryota</taxon>
        <taxon>Metazoa</taxon>
        <taxon>Spiralia</taxon>
        <taxon>Lophotrochozoa</taxon>
        <taxon>Platyhelminthes</taxon>
        <taxon>Rhabditophora</taxon>
        <taxon>Macrostomorpha</taxon>
        <taxon>Macrostomida</taxon>
        <taxon>Macrostomidae</taxon>
        <taxon>Macrostomum</taxon>
    </lineage>
</organism>
<name>A0A1I8I7V9_9PLAT</name>
<dbReference type="Proteomes" id="UP000095280">
    <property type="component" value="Unplaced"/>
</dbReference>
<dbReference type="AlphaFoldDB" id="A0A1I8I7V9"/>
<evidence type="ECO:0000313" key="3">
    <source>
        <dbReference type="WBParaSite" id="maker-uti_cns_0004720-snap-gene-0.10-mRNA-1"/>
    </source>
</evidence>
<sequence length="235" mass="26075">SRHHPHDTQSAPNPRSELSQLQQQQPGYEPFGRPGAGAPLRDRDGRIVPSVFGATAKFEETPGEKQKKAEAAKIYSQELERGLIEQSLNKRLEEQQRRAPPLPAFVQTASGYGSELEQAAMERAAARRIDRAREMHEADRHAQAFDRMFGRPGAGAPVPAGAKKVNLDKALHNPDGMRNEYKKTVEHVTQVPSTSYVRNNNGSNHGNAYQIQSNGSDAYRQPYNLLAPYAIQKQA</sequence>